<dbReference type="GO" id="GO:0005975">
    <property type="term" value="P:carbohydrate metabolic process"/>
    <property type="evidence" value="ECO:0007669"/>
    <property type="project" value="InterPro"/>
</dbReference>
<dbReference type="InterPro" id="IPR032790">
    <property type="entry name" value="GDE_C"/>
</dbReference>
<evidence type="ECO:0000313" key="3">
    <source>
        <dbReference type="EMBL" id="GAO28019.1"/>
    </source>
</evidence>
<protein>
    <submittedName>
        <fullName evidence="3">Glycogen debranching enzyme-related protein</fullName>
    </submittedName>
</protein>
<evidence type="ECO:0000259" key="2">
    <source>
        <dbReference type="Pfam" id="PF12439"/>
    </source>
</evidence>
<evidence type="ECO:0000259" key="1">
    <source>
        <dbReference type="Pfam" id="PF06202"/>
    </source>
</evidence>
<accession>A0A0E9LRZ7</accession>
<feature type="domain" description="Glycogen debranching enzyme bacterial and archaeal type N-terminal" evidence="2">
    <location>
        <begin position="2"/>
        <end position="60"/>
    </location>
</feature>
<name>A0A0E9LRZ7_9BACT</name>
<dbReference type="Pfam" id="PF12439">
    <property type="entry name" value="GDE_N"/>
    <property type="match status" value="1"/>
</dbReference>
<feature type="domain" description="Glycogen debranching enzyme C-terminal" evidence="1">
    <location>
        <begin position="98"/>
        <end position="197"/>
    </location>
</feature>
<dbReference type="STRING" id="1236989.JCM15548_75"/>
<dbReference type="RefSeq" id="WP_262486823.1">
    <property type="nucleotide sequence ID" value="NZ_BAZW01000001.1"/>
</dbReference>
<dbReference type="InterPro" id="IPR008928">
    <property type="entry name" value="6-hairpin_glycosidase_sf"/>
</dbReference>
<reference evidence="3 4" key="1">
    <citation type="journal article" date="2015" name="Microbes Environ.">
        <title>Distribution and evolution of nitrogen fixation genes in the phylum bacteroidetes.</title>
        <authorList>
            <person name="Inoue J."/>
            <person name="Oshima K."/>
            <person name="Suda W."/>
            <person name="Sakamoto M."/>
            <person name="Iino T."/>
            <person name="Noda S."/>
            <person name="Hongoh Y."/>
            <person name="Hattori M."/>
            <person name="Ohkuma M."/>
        </authorList>
    </citation>
    <scope>NUCLEOTIDE SEQUENCE [LARGE SCALE GENOMIC DNA]</scope>
    <source>
        <strain evidence="3">JCM 15548</strain>
    </source>
</reference>
<dbReference type="Pfam" id="PF06202">
    <property type="entry name" value="GDE_C"/>
    <property type="match status" value="1"/>
</dbReference>
<evidence type="ECO:0000313" key="4">
    <source>
        <dbReference type="Proteomes" id="UP000032900"/>
    </source>
</evidence>
<dbReference type="AlphaFoldDB" id="A0A0E9LRZ7"/>
<proteinExistence type="predicted"/>
<dbReference type="Proteomes" id="UP000032900">
    <property type="component" value="Unassembled WGS sequence"/>
</dbReference>
<dbReference type="InterPro" id="IPR024742">
    <property type="entry name" value="Glycogen_debranch_N"/>
</dbReference>
<comment type="caution">
    <text evidence="3">The sequence shown here is derived from an EMBL/GenBank/DDBJ whole genome shotgun (WGS) entry which is preliminary data.</text>
</comment>
<dbReference type="EMBL" id="BAZW01000001">
    <property type="protein sequence ID" value="GAO28019.1"/>
    <property type="molecule type" value="Genomic_DNA"/>
</dbReference>
<dbReference type="SUPFAM" id="SSF48208">
    <property type="entry name" value="Six-hairpin glycosidases"/>
    <property type="match status" value="1"/>
</dbReference>
<keyword evidence="4" id="KW-1185">Reference proteome</keyword>
<organism evidence="3 4">
    <name type="scientific">Geofilum rubicundum JCM 15548</name>
    <dbReference type="NCBI Taxonomy" id="1236989"/>
    <lineage>
        <taxon>Bacteria</taxon>
        <taxon>Pseudomonadati</taxon>
        <taxon>Bacteroidota</taxon>
        <taxon>Bacteroidia</taxon>
        <taxon>Marinilabiliales</taxon>
        <taxon>Marinilabiliaceae</taxon>
        <taxon>Geofilum</taxon>
    </lineage>
</organism>
<sequence length="212" mass="25035">MYEGFPYLHMQVSKDNEFLAMPDWYRDVEYTKEQHRGYPFKEDLFSPGYFEMDIEKGESLIFSAGTLPVKPNGLKAKYTRETQKRIPRNTLLNNLLNSAEQFIQRRGQRIKLLAGYHWYHERLRDTLVALPGLMAYQANRSHYLDILEHVIDQVKKIYIAESELGLRPNTQNVDVPLWVFYSIQEIEQMIPEMDICQTYGEAWWKLSSITCA</sequence>
<gene>
    <name evidence="3" type="ORF">JCM15548_75</name>
</gene>